<dbReference type="GO" id="GO:0005886">
    <property type="term" value="C:plasma membrane"/>
    <property type="evidence" value="ECO:0007669"/>
    <property type="project" value="UniProtKB-SubCell"/>
</dbReference>
<dbReference type="SFLD" id="SFLDF00027">
    <property type="entry name" value="p-type_atpase"/>
    <property type="match status" value="1"/>
</dbReference>
<dbReference type="SUPFAM" id="SSF81665">
    <property type="entry name" value="Calcium ATPase, transmembrane domain M"/>
    <property type="match status" value="1"/>
</dbReference>
<keyword evidence="3 12" id="KW-0812">Transmembrane</keyword>
<dbReference type="Pfam" id="PF00122">
    <property type="entry name" value="E1-E2_ATPase"/>
    <property type="match status" value="1"/>
</dbReference>
<dbReference type="FunFam" id="3.30.70.100:FF:000005">
    <property type="entry name" value="Copper-exporting P-type ATPase A"/>
    <property type="match status" value="1"/>
</dbReference>
<keyword evidence="15" id="KW-1185">Reference proteome</keyword>
<dbReference type="InterPro" id="IPR018303">
    <property type="entry name" value="ATPase_P-typ_P_site"/>
</dbReference>
<dbReference type="InterPro" id="IPR023214">
    <property type="entry name" value="HAD_sf"/>
</dbReference>
<dbReference type="InterPro" id="IPR008250">
    <property type="entry name" value="ATPase_P-typ_transduc_dom_A_sf"/>
</dbReference>
<feature type="transmembrane region" description="Helical" evidence="12">
    <location>
        <begin position="211"/>
        <end position="229"/>
    </location>
</feature>
<dbReference type="Gene3D" id="2.70.150.10">
    <property type="entry name" value="Calcium-transporting ATPase, cytoplasmic transduction domain A"/>
    <property type="match status" value="1"/>
</dbReference>
<dbReference type="GO" id="GO:0016887">
    <property type="term" value="F:ATP hydrolysis activity"/>
    <property type="evidence" value="ECO:0007669"/>
    <property type="project" value="InterPro"/>
</dbReference>
<dbReference type="InterPro" id="IPR036163">
    <property type="entry name" value="HMA_dom_sf"/>
</dbReference>
<keyword evidence="8 12" id="KW-1133">Transmembrane helix</keyword>
<dbReference type="NCBIfam" id="TIGR01525">
    <property type="entry name" value="ATPase-IB_hvy"/>
    <property type="match status" value="1"/>
</dbReference>
<dbReference type="NCBIfam" id="TIGR01511">
    <property type="entry name" value="ATPase-IB1_Cu"/>
    <property type="match status" value="1"/>
</dbReference>
<dbReference type="InterPro" id="IPR044492">
    <property type="entry name" value="P_typ_ATPase_HD_dom"/>
</dbReference>
<evidence type="ECO:0000256" key="10">
    <source>
        <dbReference type="ARBA" id="ARBA00049360"/>
    </source>
</evidence>
<dbReference type="Pfam" id="PF00403">
    <property type="entry name" value="HMA"/>
    <property type="match status" value="1"/>
</dbReference>
<keyword evidence="12" id="KW-1003">Cell membrane</keyword>
<dbReference type="InterPro" id="IPR059000">
    <property type="entry name" value="ATPase_P-type_domA"/>
</dbReference>
<feature type="transmembrane region" description="Helical" evidence="12">
    <location>
        <begin position="367"/>
        <end position="389"/>
    </location>
</feature>
<dbReference type="PROSITE" id="PS01047">
    <property type="entry name" value="HMA_1"/>
    <property type="match status" value="1"/>
</dbReference>
<dbReference type="InterPro" id="IPR036412">
    <property type="entry name" value="HAD-like_sf"/>
</dbReference>
<keyword evidence="5 12" id="KW-0547">Nucleotide-binding</keyword>
<evidence type="ECO:0000256" key="12">
    <source>
        <dbReference type="RuleBase" id="RU362081"/>
    </source>
</evidence>
<feature type="transmembrane region" description="Helical" evidence="12">
    <location>
        <begin position="111"/>
        <end position="131"/>
    </location>
</feature>
<accession>A0A853DNB4</accession>
<dbReference type="RefSeq" id="WP_179483196.1">
    <property type="nucleotide sequence ID" value="NZ_JACCFW010000001.1"/>
</dbReference>
<dbReference type="PANTHER" id="PTHR43520:SF8">
    <property type="entry name" value="P-TYPE CU(+) TRANSPORTER"/>
    <property type="match status" value="1"/>
</dbReference>
<feature type="transmembrane region" description="Helical" evidence="12">
    <location>
        <begin position="395"/>
        <end position="422"/>
    </location>
</feature>
<feature type="transmembrane region" description="Helical" evidence="12">
    <location>
        <begin position="728"/>
        <end position="746"/>
    </location>
</feature>
<dbReference type="PRINTS" id="PR00119">
    <property type="entry name" value="CATATPASE"/>
</dbReference>
<dbReference type="GO" id="GO:0005524">
    <property type="term" value="F:ATP binding"/>
    <property type="evidence" value="ECO:0007669"/>
    <property type="project" value="UniProtKB-UniRule"/>
</dbReference>
<sequence length="755" mass="77859">MPTTTTPVTLTTRQAATALAETELVITGMTCASCAMHIEKSLNSLDGVDAQVNYATEKARVQHDPAVTGAELVRAVQDAGYEAQLPAATDAPDAPTTPDVPDHVASLRQRLLVSWVLTVPVIVLAMIPAAQFRNWQWLSLVLAAPVVVWGGRPFHVAAWANARHRVATMDTLVSLGTLAAFGWSLYALFVGDAGMPGMRHGFELTVSASSGANSIYLEAAAGVTAFLLTGRYIEARSKRAAGAALRALLDLGARDVAVLRSGGERRVPIGELAVGDAFVVRPGDKIATDGVVTEGRSAVDTSAMTGESLPVEVGEGDHVAGGTLAVEGRLVVRATRVGSDTALAQMAQLVEDAQSGKAAVQRLADRVAGVFVPVVLLIALATLIGWLAFGGSVTAAFTAAVSVLVVACPCALGLATPMALLVGTGRGARAGLLIKGPEVLETSRTLDTVLLDKTGTLTTGVMTVRDVVAADGVDRDELLSRAGSVEHSFTHPVARAISAAASGRVDAHCIKDVSGLGVTGMVDGTTVLVGRPALLEQQSVAVPHQLVDELRRLENDGATAVLVAWEGSARGVIAVADTVRPTSADAVRRLRSLGLHPVLLTGDNAGAAARVAAEVGIEQVIAGVLPEDKVTAVRELQEQGHAVAMVGDGVNDAPALAQADLGIAMGGGTDAAIEAGDITVASSDPLAVADAIRLSRSTLRVIKQNLVWAFAYNVAAIPLAVSGRLGPMVAGLAMALSSIVVVLNSLRLRRFRTLR</sequence>
<comment type="subcellular location">
    <subcellularLocation>
        <location evidence="1">Cell membrane</location>
        <topology evidence="1">Multi-pass membrane protein</topology>
    </subcellularLocation>
</comment>
<dbReference type="InterPro" id="IPR027256">
    <property type="entry name" value="P-typ_ATPase_IB"/>
</dbReference>
<evidence type="ECO:0000313" key="14">
    <source>
        <dbReference type="EMBL" id="NYJ76100.1"/>
    </source>
</evidence>
<dbReference type="EMBL" id="JACCFW010000001">
    <property type="protein sequence ID" value="NYJ76100.1"/>
    <property type="molecule type" value="Genomic_DNA"/>
</dbReference>
<dbReference type="InterPro" id="IPR023298">
    <property type="entry name" value="ATPase_P-typ_TM_dom_sf"/>
</dbReference>
<dbReference type="SUPFAM" id="SSF55008">
    <property type="entry name" value="HMA, heavy metal-associated domain"/>
    <property type="match status" value="1"/>
</dbReference>
<dbReference type="SFLD" id="SFLDG00002">
    <property type="entry name" value="C1.7:_P-type_atpase_like"/>
    <property type="match status" value="1"/>
</dbReference>
<dbReference type="InterPro" id="IPR017969">
    <property type="entry name" value="Heavy-metal-associated_CS"/>
</dbReference>
<keyword evidence="4 12" id="KW-0479">Metal-binding</keyword>
<dbReference type="Proteomes" id="UP000571817">
    <property type="component" value="Unassembled WGS sequence"/>
</dbReference>
<dbReference type="FunFam" id="2.70.150.10:FF:000002">
    <property type="entry name" value="Copper-transporting ATPase 1, putative"/>
    <property type="match status" value="1"/>
</dbReference>
<evidence type="ECO:0000256" key="4">
    <source>
        <dbReference type="ARBA" id="ARBA00022723"/>
    </source>
</evidence>
<keyword evidence="7" id="KW-1278">Translocase</keyword>
<dbReference type="SUPFAM" id="SSF56784">
    <property type="entry name" value="HAD-like"/>
    <property type="match status" value="1"/>
</dbReference>
<dbReference type="AlphaFoldDB" id="A0A853DNB4"/>
<evidence type="ECO:0000259" key="13">
    <source>
        <dbReference type="PROSITE" id="PS50846"/>
    </source>
</evidence>
<feature type="transmembrane region" description="Helical" evidence="12">
    <location>
        <begin position="172"/>
        <end position="191"/>
    </location>
</feature>
<dbReference type="PROSITE" id="PS50846">
    <property type="entry name" value="HMA_2"/>
    <property type="match status" value="1"/>
</dbReference>
<organism evidence="14 15">
    <name type="scientific">Allobranchiibius huperziae</name>
    <dbReference type="NCBI Taxonomy" id="1874116"/>
    <lineage>
        <taxon>Bacteria</taxon>
        <taxon>Bacillati</taxon>
        <taxon>Actinomycetota</taxon>
        <taxon>Actinomycetes</taxon>
        <taxon>Micrococcales</taxon>
        <taxon>Dermacoccaceae</taxon>
        <taxon>Allobranchiibius</taxon>
    </lineage>
</organism>
<dbReference type="GO" id="GO:0055070">
    <property type="term" value="P:copper ion homeostasis"/>
    <property type="evidence" value="ECO:0007669"/>
    <property type="project" value="TreeGrafter"/>
</dbReference>
<reference evidence="14 15" key="1">
    <citation type="submission" date="2020-07" db="EMBL/GenBank/DDBJ databases">
        <title>Sequencing the genomes of 1000 actinobacteria strains.</title>
        <authorList>
            <person name="Klenk H.-P."/>
        </authorList>
    </citation>
    <scope>NUCLEOTIDE SEQUENCE [LARGE SCALE GENOMIC DNA]</scope>
    <source>
        <strain evidence="14 15">DSM 29531</strain>
    </source>
</reference>
<dbReference type="PROSITE" id="PS00154">
    <property type="entry name" value="ATPASE_E1_E2"/>
    <property type="match status" value="1"/>
</dbReference>
<name>A0A853DNB4_9MICO</name>
<dbReference type="InterPro" id="IPR006121">
    <property type="entry name" value="HMA_dom"/>
</dbReference>
<dbReference type="SFLD" id="SFLDS00003">
    <property type="entry name" value="Haloacid_Dehalogenase"/>
    <property type="match status" value="1"/>
</dbReference>
<protein>
    <recommendedName>
        <fullName evidence="11">Cation-transporting P-type ATPase B</fullName>
    </recommendedName>
</protein>
<dbReference type="Gene3D" id="3.30.70.100">
    <property type="match status" value="1"/>
</dbReference>
<evidence type="ECO:0000256" key="3">
    <source>
        <dbReference type="ARBA" id="ARBA00022692"/>
    </source>
</evidence>
<comment type="similarity">
    <text evidence="2 12">Belongs to the cation transport ATPase (P-type) (TC 3.A.3) family. Type IB subfamily.</text>
</comment>
<dbReference type="Gene3D" id="3.40.50.1000">
    <property type="entry name" value="HAD superfamily/HAD-like"/>
    <property type="match status" value="1"/>
</dbReference>
<dbReference type="GO" id="GO:0005507">
    <property type="term" value="F:copper ion binding"/>
    <property type="evidence" value="ECO:0007669"/>
    <property type="project" value="TreeGrafter"/>
</dbReference>
<dbReference type="PRINTS" id="PR00120">
    <property type="entry name" value="HATPASE"/>
</dbReference>
<dbReference type="CDD" id="cd02094">
    <property type="entry name" value="P-type_ATPase_Cu-like"/>
    <property type="match status" value="1"/>
</dbReference>
<evidence type="ECO:0000256" key="8">
    <source>
        <dbReference type="ARBA" id="ARBA00022989"/>
    </source>
</evidence>
<feature type="transmembrane region" description="Helical" evidence="12">
    <location>
        <begin position="137"/>
        <end position="160"/>
    </location>
</feature>
<dbReference type="InterPro" id="IPR023299">
    <property type="entry name" value="ATPase_P-typ_cyto_dom_N"/>
</dbReference>
<dbReference type="Gene3D" id="3.40.1110.10">
    <property type="entry name" value="Calcium-transporting ATPase, cytoplasmic domain N"/>
    <property type="match status" value="1"/>
</dbReference>
<dbReference type="GO" id="GO:0043682">
    <property type="term" value="F:P-type divalent copper transporter activity"/>
    <property type="evidence" value="ECO:0007669"/>
    <property type="project" value="TreeGrafter"/>
</dbReference>
<comment type="caution">
    <text evidence="14">The sequence shown here is derived from an EMBL/GenBank/DDBJ whole genome shotgun (WGS) entry which is preliminary data.</text>
</comment>
<keyword evidence="6 12" id="KW-0067">ATP-binding</keyword>
<dbReference type="CDD" id="cd00371">
    <property type="entry name" value="HMA"/>
    <property type="match status" value="1"/>
</dbReference>
<dbReference type="PANTHER" id="PTHR43520">
    <property type="entry name" value="ATP7, ISOFORM B"/>
    <property type="match status" value="1"/>
</dbReference>
<proteinExistence type="inferred from homology"/>
<feature type="domain" description="HMA" evidence="13">
    <location>
        <begin position="20"/>
        <end position="84"/>
    </location>
</feature>
<gene>
    <name evidence="14" type="ORF">HNR15_003063</name>
</gene>
<dbReference type="Pfam" id="PF00702">
    <property type="entry name" value="Hydrolase"/>
    <property type="match status" value="1"/>
</dbReference>
<evidence type="ECO:0000256" key="7">
    <source>
        <dbReference type="ARBA" id="ARBA00022967"/>
    </source>
</evidence>
<dbReference type="InterPro" id="IPR001757">
    <property type="entry name" value="P_typ_ATPase"/>
</dbReference>
<evidence type="ECO:0000256" key="5">
    <source>
        <dbReference type="ARBA" id="ARBA00022741"/>
    </source>
</evidence>
<dbReference type="SUPFAM" id="SSF81653">
    <property type="entry name" value="Calcium ATPase, transduction domain A"/>
    <property type="match status" value="1"/>
</dbReference>
<evidence type="ECO:0000256" key="6">
    <source>
        <dbReference type="ARBA" id="ARBA00022840"/>
    </source>
</evidence>
<keyword evidence="9 12" id="KW-0472">Membrane</keyword>
<evidence type="ECO:0000256" key="1">
    <source>
        <dbReference type="ARBA" id="ARBA00004651"/>
    </source>
</evidence>
<feature type="transmembrane region" description="Helical" evidence="12">
    <location>
        <begin position="705"/>
        <end position="722"/>
    </location>
</feature>
<evidence type="ECO:0000256" key="2">
    <source>
        <dbReference type="ARBA" id="ARBA00006024"/>
    </source>
</evidence>
<evidence type="ECO:0000256" key="11">
    <source>
        <dbReference type="ARBA" id="ARBA00074171"/>
    </source>
</evidence>
<comment type="catalytic activity">
    <reaction evidence="10">
        <text>ATP + H2O = ADP + phosphate + H(+)</text>
        <dbReference type="Rhea" id="RHEA:13065"/>
        <dbReference type="ChEBI" id="CHEBI:15377"/>
        <dbReference type="ChEBI" id="CHEBI:15378"/>
        <dbReference type="ChEBI" id="CHEBI:30616"/>
        <dbReference type="ChEBI" id="CHEBI:43474"/>
        <dbReference type="ChEBI" id="CHEBI:456216"/>
    </reaction>
</comment>
<evidence type="ECO:0000256" key="9">
    <source>
        <dbReference type="ARBA" id="ARBA00023136"/>
    </source>
</evidence>
<evidence type="ECO:0000313" key="15">
    <source>
        <dbReference type="Proteomes" id="UP000571817"/>
    </source>
</evidence>
<dbReference type="NCBIfam" id="TIGR01494">
    <property type="entry name" value="ATPase_P-type"/>
    <property type="match status" value="1"/>
</dbReference>